<keyword evidence="1" id="KW-0539">Nucleus</keyword>
<comment type="caution">
    <text evidence="3">The sequence shown here is derived from an EMBL/GenBank/DDBJ whole genome shotgun (WGS) entry which is preliminary data.</text>
</comment>
<dbReference type="KEGG" id="bdw:94334584"/>
<dbReference type="PROSITE" id="PS51156">
    <property type="entry name" value="ELM2"/>
    <property type="match status" value="1"/>
</dbReference>
<reference evidence="3" key="1">
    <citation type="journal article" date="2023" name="Nat. Microbiol.">
        <title>Babesia duncani multi-omics identifies virulence factors and drug targets.</title>
        <authorList>
            <person name="Singh P."/>
            <person name="Lonardi S."/>
            <person name="Liang Q."/>
            <person name="Vydyam P."/>
            <person name="Khabirova E."/>
            <person name="Fang T."/>
            <person name="Gihaz S."/>
            <person name="Thekkiniath J."/>
            <person name="Munshi M."/>
            <person name="Abel S."/>
            <person name="Ciampossin L."/>
            <person name="Batugedara G."/>
            <person name="Gupta M."/>
            <person name="Lu X.M."/>
            <person name="Lenz T."/>
            <person name="Chakravarty S."/>
            <person name="Cornillot E."/>
            <person name="Hu Y."/>
            <person name="Ma W."/>
            <person name="Gonzalez L.M."/>
            <person name="Sanchez S."/>
            <person name="Estrada K."/>
            <person name="Sanchez-Flores A."/>
            <person name="Montero E."/>
            <person name="Harb O.S."/>
            <person name="Le Roch K.G."/>
            <person name="Mamoun C.B."/>
        </authorList>
    </citation>
    <scope>NUCLEOTIDE SEQUENCE</scope>
    <source>
        <strain evidence="3">WA1</strain>
    </source>
</reference>
<feature type="domain" description="ELM2" evidence="2">
    <location>
        <begin position="15"/>
        <end position="106"/>
    </location>
</feature>
<evidence type="ECO:0000313" key="4">
    <source>
        <dbReference type="Proteomes" id="UP001214638"/>
    </source>
</evidence>
<gene>
    <name evidence="3" type="ORF">BdWA1_000286</name>
</gene>
<dbReference type="Pfam" id="PF01448">
    <property type="entry name" value="ELM2"/>
    <property type="match status" value="1"/>
</dbReference>
<evidence type="ECO:0000259" key="2">
    <source>
        <dbReference type="PROSITE" id="PS51156"/>
    </source>
</evidence>
<dbReference type="InterPro" id="IPR000949">
    <property type="entry name" value="ELM2_dom"/>
</dbReference>
<dbReference type="AlphaFoldDB" id="A0AAD9PM21"/>
<organism evidence="3 4">
    <name type="scientific">Babesia duncani</name>
    <dbReference type="NCBI Taxonomy" id="323732"/>
    <lineage>
        <taxon>Eukaryota</taxon>
        <taxon>Sar</taxon>
        <taxon>Alveolata</taxon>
        <taxon>Apicomplexa</taxon>
        <taxon>Aconoidasida</taxon>
        <taxon>Piroplasmida</taxon>
        <taxon>Babesiidae</taxon>
        <taxon>Babesia</taxon>
    </lineage>
</organism>
<dbReference type="EMBL" id="JALLKP010000001">
    <property type="protein sequence ID" value="KAK2197287.1"/>
    <property type="molecule type" value="Genomic_DNA"/>
</dbReference>
<proteinExistence type="predicted"/>
<keyword evidence="4" id="KW-1185">Reference proteome</keyword>
<protein>
    <submittedName>
        <fullName evidence="3">ELM2 domain</fullName>
    </submittedName>
</protein>
<name>A0AAD9PM21_9APIC</name>
<accession>A0AAD9PM21</accession>
<dbReference type="GeneID" id="94334584"/>
<sequence>MTAESKRQWMQSFNGRIRVGPKYQAMIPPFCRQDKRIQSGDEQEQIAKTVSPRFEFSMQSYGIPIDKHQLQDEQESEDILKYLRTGMQCIQDSKGDESFSPQNRTF</sequence>
<dbReference type="Proteomes" id="UP001214638">
    <property type="component" value="Unassembled WGS sequence"/>
</dbReference>
<evidence type="ECO:0000313" key="3">
    <source>
        <dbReference type="EMBL" id="KAK2197287.1"/>
    </source>
</evidence>
<evidence type="ECO:0000256" key="1">
    <source>
        <dbReference type="ARBA" id="ARBA00023242"/>
    </source>
</evidence>
<dbReference type="RefSeq" id="XP_067804129.1">
    <property type="nucleotide sequence ID" value="XM_067945338.1"/>
</dbReference>